<keyword evidence="5" id="KW-1133">Transmembrane helix</keyword>
<reference evidence="8 9" key="1">
    <citation type="journal article" date="2014" name="Vet. Microbiol.">
        <title>Complete genome sequence analysis of goatpox virus isolated from China shows high variation.</title>
        <authorList>
            <person name="Zeng X."/>
            <person name="Chi X."/>
            <person name="Li W."/>
            <person name="Hao W."/>
            <person name="Li M."/>
            <person name="Huang X."/>
            <person name="Huang Y."/>
            <person name="Rock D.L."/>
            <person name="Luo S."/>
            <person name="Wang S."/>
        </authorList>
    </citation>
    <scope>NUCLEOTIDE SEQUENCE [LARGE SCALE GENOMIC DNA]</scope>
    <source>
        <strain evidence="8">FZ</strain>
    </source>
</reference>
<evidence type="ECO:0008006" key="10">
    <source>
        <dbReference type="Google" id="ProtNLM"/>
    </source>
</evidence>
<evidence type="ECO:0000256" key="3">
    <source>
        <dbReference type="ARBA" id="ARBA00023125"/>
    </source>
</evidence>
<evidence type="ECO:0000256" key="4">
    <source>
        <dbReference type="ARBA" id="ARBA00025415"/>
    </source>
</evidence>
<keyword evidence="5" id="KW-0472">Membrane</keyword>
<name>A0A075CH51_9POXV</name>
<evidence type="ECO:0000256" key="1">
    <source>
        <dbReference type="ARBA" id="ARBA00004328"/>
    </source>
</evidence>
<dbReference type="GO" id="GO:0044423">
    <property type="term" value="C:virion component"/>
    <property type="evidence" value="ECO:0007669"/>
    <property type="project" value="UniProtKB-KW"/>
</dbReference>
<feature type="transmembrane region" description="Helical" evidence="5">
    <location>
        <begin position="170"/>
        <end position="191"/>
    </location>
</feature>
<evidence type="ECO:0000259" key="6">
    <source>
        <dbReference type="Pfam" id="PF04595"/>
    </source>
</evidence>
<dbReference type="InterPro" id="IPR007674">
    <property type="entry name" value="Poxvirus_F5/I6_dom"/>
</dbReference>
<feature type="domain" description="Poxvirus F5/Telomere-binding protein I6" evidence="6">
    <location>
        <begin position="30"/>
        <end position="355"/>
    </location>
</feature>
<protein>
    <recommendedName>
        <fullName evidence="10">Telomere mismatch binding protein</fullName>
    </recommendedName>
</protein>
<keyword evidence="2" id="KW-0946">Virion</keyword>
<dbReference type="GO" id="GO:0003677">
    <property type="term" value="F:DNA binding"/>
    <property type="evidence" value="ECO:0007669"/>
    <property type="project" value="UniProtKB-KW"/>
</dbReference>
<dbReference type="InterPro" id="IPR022219">
    <property type="entry name" value="Poxvirus_I6_C"/>
</dbReference>
<proteinExistence type="predicted"/>
<evidence type="ECO:0000256" key="2">
    <source>
        <dbReference type="ARBA" id="ARBA00022844"/>
    </source>
</evidence>
<evidence type="ECO:0000313" key="9">
    <source>
        <dbReference type="Proteomes" id="UP000134642"/>
    </source>
</evidence>
<dbReference type="GO" id="GO:0016032">
    <property type="term" value="P:viral process"/>
    <property type="evidence" value="ECO:0007669"/>
    <property type="project" value="InterPro"/>
</dbReference>
<organism evidence="8 9">
    <name type="scientific">Goatpox virus FZ</name>
    <dbReference type="NCBI Taxonomy" id="1416740"/>
    <lineage>
        <taxon>Viruses</taxon>
        <taxon>Varidnaviria</taxon>
        <taxon>Bamfordvirae</taxon>
        <taxon>Nucleocytoviricota</taxon>
        <taxon>Pokkesviricetes</taxon>
        <taxon>Chitovirales</taxon>
        <taxon>Poxviridae</taxon>
        <taxon>Chordopoxvirinae</taxon>
        <taxon>Capripoxvirus</taxon>
        <taxon>Capripoxvirus goatpox</taxon>
        <taxon>Goatpox virus</taxon>
    </lineage>
</organism>
<feature type="domain" description="Poxvirus I6 C-terminal" evidence="7">
    <location>
        <begin position="356"/>
        <end position="393"/>
    </location>
</feature>
<gene>
    <name evidence="8" type="primary">GTPV043</name>
</gene>
<comment type="function">
    <text evidence="4">Binds to the hairpin form of the viral telomeric sequence. Might direct genome encapsidation into the virus particle.</text>
</comment>
<dbReference type="Pfam" id="PF12562">
    <property type="entry name" value="Pox_I6_C"/>
    <property type="match status" value="1"/>
</dbReference>
<dbReference type="Pfam" id="PF04595">
    <property type="entry name" value="Pox_I6"/>
    <property type="match status" value="1"/>
</dbReference>
<accession>A0A075CH51</accession>
<keyword evidence="5" id="KW-0812">Transmembrane</keyword>
<evidence type="ECO:0000313" key="8">
    <source>
        <dbReference type="EMBL" id="AGZ95362.1"/>
    </source>
</evidence>
<evidence type="ECO:0000256" key="5">
    <source>
        <dbReference type="SAM" id="Phobius"/>
    </source>
</evidence>
<dbReference type="EMBL" id="KC951854">
    <property type="protein sequence ID" value="AGZ95362.1"/>
    <property type="molecule type" value="Genomic_DNA"/>
</dbReference>
<keyword evidence="3" id="KW-0238">DNA-binding</keyword>
<evidence type="ECO:0000259" key="7">
    <source>
        <dbReference type="Pfam" id="PF12562"/>
    </source>
</evidence>
<dbReference type="Proteomes" id="UP000134642">
    <property type="component" value="Segment"/>
</dbReference>
<sequence length="394" mass="46163">MNNFIKHVSYKILKPNKKLSKKLDDEIKLKECIISFNFENFYYSNEILFNKPTNSLDDVNKSWLIMESFKYEKYVIMGLINILKKKSYITDFFFIPIGWIVGNNINNDDNINNNHVVIKITIENNKPFQPLSNKIKDFLSHYDIFDLLIIQKEKELNILSFKTPNNFPSVVISLFPFDVTSIIIVLFFGIFDDSYCGLSYITNKDNLNYVIEVLKPISLEINILSDEITRFVSIKLFNNELNKNKKFPEEKIFFICEFIKIFEKTKFEEPKSVIQTNITTFIPKKMISLIDLPSNVEIRTLSNNGIDYITHINDKKLSTILIITKDNFLKNVSFSGTFKKENIIWKGYYTYRIIESTFDVPKLKISPNGKKRYITCKSAFNNSTFTTRSGQYIV</sequence>
<comment type="subcellular location">
    <subcellularLocation>
        <location evidence="1">Virion</location>
    </subcellularLocation>
</comment>